<proteinExistence type="inferred from homology"/>
<dbReference type="PANTHER" id="PTHR43570">
    <property type="entry name" value="ALDEHYDE DEHYDROGENASE"/>
    <property type="match status" value="1"/>
</dbReference>
<dbReference type="EMBL" id="DVLF01000170">
    <property type="protein sequence ID" value="HIT50440.1"/>
    <property type="molecule type" value="Genomic_DNA"/>
</dbReference>
<evidence type="ECO:0000313" key="10">
    <source>
        <dbReference type="Proteomes" id="UP000886758"/>
    </source>
</evidence>
<dbReference type="GO" id="GO:0005737">
    <property type="term" value="C:cytoplasm"/>
    <property type="evidence" value="ECO:0007669"/>
    <property type="project" value="TreeGrafter"/>
</dbReference>
<comment type="caution">
    <text evidence="9">The sequence shown here is derived from an EMBL/GenBank/DDBJ whole genome shotgun (WGS) entry which is preliminary data.</text>
</comment>
<evidence type="ECO:0000256" key="2">
    <source>
        <dbReference type="ARBA" id="ARBA00023002"/>
    </source>
</evidence>
<dbReference type="PANTHER" id="PTHR43570:SF16">
    <property type="entry name" value="ALDEHYDE DEHYDROGENASE TYPE III, ISOFORM Q"/>
    <property type="match status" value="1"/>
</dbReference>
<evidence type="ECO:0000256" key="6">
    <source>
        <dbReference type="PROSITE-ProRule" id="PRU10007"/>
    </source>
</evidence>
<dbReference type="InterPro" id="IPR015590">
    <property type="entry name" value="Aldehyde_DH_dom"/>
</dbReference>
<keyword evidence="3" id="KW-0520">NAD</keyword>
<dbReference type="Proteomes" id="UP000886758">
    <property type="component" value="Unassembled WGS sequence"/>
</dbReference>
<dbReference type="InterPro" id="IPR016160">
    <property type="entry name" value="Ald_DH_CS_CYS"/>
</dbReference>
<evidence type="ECO:0000259" key="8">
    <source>
        <dbReference type="Pfam" id="PF00171"/>
    </source>
</evidence>
<dbReference type="Gene3D" id="3.40.309.10">
    <property type="entry name" value="Aldehyde Dehydrogenase, Chain A, domain 2"/>
    <property type="match status" value="1"/>
</dbReference>
<evidence type="ECO:0000256" key="7">
    <source>
        <dbReference type="RuleBase" id="RU003345"/>
    </source>
</evidence>
<evidence type="ECO:0000256" key="5">
    <source>
        <dbReference type="PIRSR" id="PIRSR036492-1"/>
    </source>
</evidence>
<dbReference type="Gene3D" id="3.40.605.10">
    <property type="entry name" value="Aldehyde Dehydrogenase, Chain A, domain 1"/>
    <property type="match status" value="1"/>
</dbReference>
<dbReference type="InterPro" id="IPR016163">
    <property type="entry name" value="Ald_DH_C"/>
</dbReference>
<feature type="active site" evidence="5">
    <location>
        <position position="240"/>
    </location>
</feature>
<dbReference type="InterPro" id="IPR016161">
    <property type="entry name" value="Ald_DH/histidinol_DH"/>
</dbReference>
<dbReference type="Pfam" id="PF00171">
    <property type="entry name" value="Aldedh"/>
    <property type="match status" value="1"/>
</dbReference>
<name>A0A9D1GRH9_9MOLU</name>
<dbReference type="InterPro" id="IPR029510">
    <property type="entry name" value="Ald_DH_CS_GLU"/>
</dbReference>
<evidence type="ECO:0000313" key="9">
    <source>
        <dbReference type="EMBL" id="HIT50440.1"/>
    </source>
</evidence>
<dbReference type="PROSITE" id="PS00687">
    <property type="entry name" value="ALDEHYDE_DEHYDR_GLU"/>
    <property type="match status" value="1"/>
</dbReference>
<dbReference type="PIRSF" id="PIRSF036492">
    <property type="entry name" value="ALDH"/>
    <property type="match status" value="1"/>
</dbReference>
<gene>
    <name evidence="9" type="ORF">IAD46_05375</name>
</gene>
<accession>A0A9D1GRH9</accession>
<dbReference type="AlphaFoldDB" id="A0A9D1GRH9"/>
<feature type="domain" description="Aldehyde dehydrogenase" evidence="8">
    <location>
        <begin position="16"/>
        <end position="422"/>
    </location>
</feature>
<reference evidence="9" key="1">
    <citation type="submission" date="2020-10" db="EMBL/GenBank/DDBJ databases">
        <authorList>
            <person name="Gilroy R."/>
        </authorList>
    </citation>
    <scope>NUCLEOTIDE SEQUENCE</scope>
    <source>
        <strain evidence="9">ChiW17-6978</strain>
    </source>
</reference>
<reference evidence="9" key="2">
    <citation type="journal article" date="2021" name="PeerJ">
        <title>Extensive microbial diversity within the chicken gut microbiome revealed by metagenomics and culture.</title>
        <authorList>
            <person name="Gilroy R."/>
            <person name="Ravi A."/>
            <person name="Getino M."/>
            <person name="Pursley I."/>
            <person name="Horton D.L."/>
            <person name="Alikhan N.F."/>
            <person name="Baker D."/>
            <person name="Gharbi K."/>
            <person name="Hall N."/>
            <person name="Watson M."/>
            <person name="Adriaenssens E.M."/>
            <person name="Foster-Nyarko E."/>
            <person name="Jarju S."/>
            <person name="Secka A."/>
            <person name="Antonio M."/>
            <person name="Oren A."/>
            <person name="Chaudhuri R.R."/>
            <person name="La Ragione R."/>
            <person name="Hildebrand F."/>
            <person name="Pallen M.J."/>
        </authorList>
    </citation>
    <scope>NUCLEOTIDE SEQUENCE</scope>
    <source>
        <strain evidence="9">ChiW17-6978</strain>
    </source>
</reference>
<evidence type="ECO:0000256" key="4">
    <source>
        <dbReference type="PIRNR" id="PIRNR036492"/>
    </source>
</evidence>
<protein>
    <recommendedName>
        <fullName evidence="4">Aldehyde dehydrogenase</fullName>
    </recommendedName>
</protein>
<comment type="similarity">
    <text evidence="1 4 7">Belongs to the aldehyde dehydrogenase family.</text>
</comment>
<dbReference type="InterPro" id="IPR012394">
    <property type="entry name" value="Aldehyde_DH_NAD(P)"/>
</dbReference>
<evidence type="ECO:0000256" key="3">
    <source>
        <dbReference type="ARBA" id="ARBA00023027"/>
    </source>
</evidence>
<feature type="active site" evidence="5 6">
    <location>
        <position position="206"/>
    </location>
</feature>
<dbReference type="FunFam" id="3.40.309.10:FF:000003">
    <property type="entry name" value="Aldehyde dehydrogenase"/>
    <property type="match status" value="1"/>
</dbReference>
<dbReference type="FunFam" id="3.40.605.10:FF:000004">
    <property type="entry name" value="Aldehyde dehydrogenase"/>
    <property type="match status" value="1"/>
</dbReference>
<dbReference type="SUPFAM" id="SSF53720">
    <property type="entry name" value="ALDH-like"/>
    <property type="match status" value="1"/>
</dbReference>
<dbReference type="InterPro" id="IPR016162">
    <property type="entry name" value="Ald_DH_N"/>
</dbReference>
<organism evidence="9 10">
    <name type="scientific">Candidatus Pelethenecus faecipullorum</name>
    <dbReference type="NCBI Taxonomy" id="2840900"/>
    <lineage>
        <taxon>Bacteria</taxon>
        <taxon>Bacillati</taxon>
        <taxon>Mycoplasmatota</taxon>
        <taxon>Mollicutes</taxon>
        <taxon>Candidatus Pelethenecus</taxon>
    </lineage>
</organism>
<evidence type="ECO:0000256" key="1">
    <source>
        <dbReference type="ARBA" id="ARBA00009986"/>
    </source>
</evidence>
<sequence>MTIFQKQQQFYSSGQTLSYSFRKENLIRLKTMILTHQKQLEEALYADLGKSPTEAYMTEIGLVLSEISYQLKHLKRNMKQKRVRTPLSQFPSKSYRLACPYGSVLIICPWNYPLLLSLQPLAGAMASGNTVTLKLSEYSHHTSLLLKQLIKENFKEEYICVQNGDSSVATALLQESWNFIFFTGSEKVGRIVYEQAASKLIPVVLELGGKSPVILDATAPLDLAAKRIVFGKLLNAGQTCVAPDYLLVEKKVKDQLVERLIFWMRHQYPTPLDNPAYPKIISSHHFNRILNLFDQTTILYGGKSDSHQLKIEPTIIDEPSFDQAIMKEEIFAPILPILCFETDEQLLSILNRFHTPLACYLFTDKKRKNMLLNRFSFGGGCVNDTIIHLANLNLPFGGIGTSGIGSYHGGKSFEVFSHYKSILEKSRIIDLPMRYAPYSRFSDKLIKKFLK</sequence>
<dbReference type="PROSITE" id="PS00070">
    <property type="entry name" value="ALDEHYDE_DEHYDR_CYS"/>
    <property type="match status" value="1"/>
</dbReference>
<dbReference type="GO" id="GO:0006081">
    <property type="term" value="P:aldehyde metabolic process"/>
    <property type="evidence" value="ECO:0007669"/>
    <property type="project" value="InterPro"/>
</dbReference>
<keyword evidence="2 4" id="KW-0560">Oxidoreductase</keyword>
<dbReference type="GO" id="GO:0004029">
    <property type="term" value="F:aldehyde dehydrogenase (NAD+) activity"/>
    <property type="evidence" value="ECO:0007669"/>
    <property type="project" value="TreeGrafter"/>
</dbReference>